<dbReference type="FunFam" id="1.20.1690.10:FF:000001">
    <property type="entry name" value="V-type proton ATPase subunit"/>
    <property type="match status" value="1"/>
</dbReference>
<dbReference type="GO" id="GO:0046961">
    <property type="term" value="F:proton-transporting ATPase activity, rotational mechanism"/>
    <property type="evidence" value="ECO:0007669"/>
    <property type="project" value="InterPro"/>
</dbReference>
<dbReference type="GO" id="GO:0033179">
    <property type="term" value="C:proton-transporting V-type ATPase, V0 domain"/>
    <property type="evidence" value="ECO:0007669"/>
    <property type="project" value="InterPro"/>
</dbReference>
<evidence type="ECO:0000256" key="1">
    <source>
        <dbReference type="ARBA" id="ARBA00006709"/>
    </source>
</evidence>
<dbReference type="InterPro" id="IPR036079">
    <property type="entry name" value="ATPase_csu/dsu_sf"/>
</dbReference>
<dbReference type="InterPro" id="IPR035067">
    <property type="entry name" value="V-type_ATPase_csu/dsu"/>
</dbReference>
<dbReference type="FunFam" id="1.20.1690.10:FF:000002">
    <property type="entry name" value="V-type proton ATPase subunit"/>
    <property type="match status" value="1"/>
</dbReference>
<keyword evidence="2" id="KW-0813">Transport</keyword>
<evidence type="ECO:0000256" key="2">
    <source>
        <dbReference type="ARBA" id="ARBA00022448"/>
    </source>
</evidence>
<comment type="subunit">
    <text evidence="5">V-ATPase is a heteromultimeric enzyme made up of two complexes: the ATP-hydrolytic V1 complex and the proton translocation V0 complex. The V1 complex consists of three catalytic AB heterodimers that form a heterohexamer, three peripheral stalks each consisting of EG heterodimers, one central rotor including subunits D and F, and the regulatory subunits C and H. The proton translocation complex V0 consists of the proton transport subunit a, a ring of proteolipid subunits c9c'', rotary subunit d, subunits e and f, and the accessory subunits VhaAC45 and ATP6AP2.</text>
</comment>
<reference evidence="7" key="2">
    <citation type="submission" date="2022-10" db="EMBL/GenBank/DDBJ databases">
        <authorList>
            <consortium name="ENA_rothamsted_submissions"/>
            <consortium name="culmorum"/>
            <person name="King R."/>
        </authorList>
    </citation>
    <scope>NUCLEOTIDE SEQUENCE</scope>
</reference>
<dbReference type="Pfam" id="PF01992">
    <property type="entry name" value="vATP-synt_AC39"/>
    <property type="match status" value="1"/>
</dbReference>
<name>A0A9P0GLI6_PHACE</name>
<dbReference type="PANTHER" id="PTHR11028">
    <property type="entry name" value="VACUOLAR ATP SYNTHASE SUBUNIT AC39"/>
    <property type="match status" value="1"/>
</dbReference>
<accession>A0A9P0GLI6</accession>
<dbReference type="InterPro" id="IPR002843">
    <property type="entry name" value="ATPase_V0-cplx_csu/dsu"/>
</dbReference>
<dbReference type="GO" id="GO:0007430">
    <property type="term" value="P:terminal branching, open tracheal system"/>
    <property type="evidence" value="ECO:0007669"/>
    <property type="project" value="UniProtKB-ARBA"/>
</dbReference>
<keyword evidence="3" id="KW-0375">Hydrogen ion transport</keyword>
<keyword evidence="8" id="KW-1185">Reference proteome</keyword>
<organism evidence="7 8">
    <name type="scientific">Phaedon cochleariae</name>
    <name type="common">Mustard beetle</name>
    <dbReference type="NCBI Taxonomy" id="80249"/>
    <lineage>
        <taxon>Eukaryota</taxon>
        <taxon>Metazoa</taxon>
        <taxon>Ecdysozoa</taxon>
        <taxon>Arthropoda</taxon>
        <taxon>Hexapoda</taxon>
        <taxon>Insecta</taxon>
        <taxon>Pterygota</taxon>
        <taxon>Neoptera</taxon>
        <taxon>Endopterygota</taxon>
        <taxon>Coleoptera</taxon>
        <taxon>Polyphaga</taxon>
        <taxon>Cucujiformia</taxon>
        <taxon>Chrysomeloidea</taxon>
        <taxon>Chrysomelidae</taxon>
        <taxon>Chrysomelinae</taxon>
        <taxon>Chrysomelini</taxon>
        <taxon>Phaedon</taxon>
    </lineage>
</organism>
<reference evidence="7" key="1">
    <citation type="submission" date="2022-01" db="EMBL/GenBank/DDBJ databases">
        <authorList>
            <person name="King R."/>
        </authorList>
    </citation>
    <scope>NUCLEOTIDE SEQUENCE</scope>
</reference>
<protein>
    <submittedName>
        <fullName evidence="7">Uncharacterized protein</fullName>
    </submittedName>
</protein>
<dbReference type="OrthoDB" id="10250083at2759"/>
<dbReference type="Gene3D" id="1.20.1690.10">
    <property type="entry name" value="V-type ATP synthase subunit C domain"/>
    <property type="match status" value="2"/>
</dbReference>
<evidence type="ECO:0000256" key="3">
    <source>
        <dbReference type="ARBA" id="ARBA00022781"/>
    </source>
</evidence>
<dbReference type="Gene3D" id="1.10.132.50">
    <property type="entry name" value="ATP synthase (C/AC39) subunit, domain 3"/>
    <property type="match status" value="1"/>
</dbReference>
<dbReference type="SUPFAM" id="SSF103486">
    <property type="entry name" value="V-type ATP synthase subunit C"/>
    <property type="match status" value="1"/>
</dbReference>
<sequence length="503" mass="57451">MGSVILYESVVIYTISADMFRFPSGVATSQRQNDRRGDEGGIDSQITQVGHLPSVSVIYQSTAMCNCGAIFISSSQVLPTLVTDKVVIDFFNVGRKVELRMYLSWPNAYIDFDIYHVIFQFDVCDFRSYDSWARCYFHLVSFLHFFGSFTNNTKNMKGCLFNIDNGYLEGLCRGFKCGILKQTDYLNLVQCETLEDLKLHLQGTDYGTFLANEPSPLSVSTIDSKLREKLVIEFQHMRNQAVEPLSTFLDFITYSYMIDNIILLITGTLHQRPIGELIPKCHPLGSFEQMEAIHVAATPAELYNAVLVDTPLAPFFVDCISEQDLDEMNIEIIRNTLYKAYLEAFWKLCKEIGGTTADVMCEIVAFEADRRAIIITINSFGTELSKDDRAKLYPRCGKLYPDGLAALARAEDYEQVRAVAEYYAEYSKLFEGSGNNPGDKTLEDKFFEHEVRLNINGFMQQFHFGVFYSYLKLKEQECRNIVWISECVAQKHRAKIDNYIPIF</sequence>
<dbReference type="InterPro" id="IPR016727">
    <property type="entry name" value="ATPase_V0-cplx_dsu"/>
</dbReference>
<dbReference type="FunFam" id="1.10.132.50:FF:000002">
    <property type="entry name" value="V-type proton ATPase subunit"/>
    <property type="match status" value="1"/>
</dbReference>
<evidence type="ECO:0000313" key="8">
    <source>
        <dbReference type="Proteomes" id="UP001153737"/>
    </source>
</evidence>
<evidence type="ECO:0000256" key="5">
    <source>
        <dbReference type="ARBA" id="ARBA00046957"/>
    </source>
</evidence>
<proteinExistence type="inferred from homology"/>
<dbReference type="EMBL" id="OU896719">
    <property type="protein sequence ID" value="CAH1119676.1"/>
    <property type="molecule type" value="Genomic_DNA"/>
</dbReference>
<dbReference type="Proteomes" id="UP001153737">
    <property type="component" value="Chromosome 13"/>
</dbReference>
<evidence type="ECO:0000256" key="4">
    <source>
        <dbReference type="ARBA" id="ARBA00023065"/>
    </source>
</evidence>
<dbReference type="InterPro" id="IPR044911">
    <property type="entry name" value="V-type_ATPase_csu/dsu_dom_3"/>
</dbReference>
<evidence type="ECO:0000256" key="6">
    <source>
        <dbReference type="ARBA" id="ARBA00056400"/>
    </source>
</evidence>
<gene>
    <name evidence="7" type="ORF">PHAECO_LOCUS3753</name>
</gene>
<keyword evidence="4" id="KW-0406">Ion transport</keyword>
<comment type="function">
    <text evidence="6">Subunit of the V0 complex of vacuolar(H+)-ATPase (V-ATPase), a multisubunit enzyme composed of a peripheral complex (V1) that hydrolyzes ATP and a membrane integral complex (V0) that translocates protons. V-ATPase is responsible for acidifying a variety of intracellular compartments in eukaryotic cells, thus providing most of the energy required for transport processes in the vacuolar system. May play a role in coupling of proton transport and ATP hydrolysis.</text>
</comment>
<dbReference type="AlphaFoldDB" id="A0A9P0GLI6"/>
<evidence type="ECO:0000313" key="7">
    <source>
        <dbReference type="EMBL" id="CAH1119676.1"/>
    </source>
</evidence>
<comment type="similarity">
    <text evidence="1">Belongs to the V-ATPase V0D/AC39 subunit family.</text>
</comment>